<dbReference type="RefSeq" id="WP_115011664.1">
    <property type="nucleotide sequence ID" value="NZ_UGHV01000001.1"/>
</dbReference>
<evidence type="ECO:0000313" key="2">
    <source>
        <dbReference type="Proteomes" id="UP000254841"/>
    </source>
</evidence>
<evidence type="ECO:0000313" key="1">
    <source>
        <dbReference type="EMBL" id="STO97431.1"/>
    </source>
</evidence>
<dbReference type="Proteomes" id="UP000254841">
    <property type="component" value="Unassembled WGS sequence"/>
</dbReference>
<proteinExistence type="predicted"/>
<organism evidence="1 2">
    <name type="scientific">Helicobacter canis</name>
    <dbReference type="NCBI Taxonomy" id="29419"/>
    <lineage>
        <taxon>Bacteria</taxon>
        <taxon>Pseudomonadati</taxon>
        <taxon>Campylobacterota</taxon>
        <taxon>Epsilonproteobacteria</taxon>
        <taxon>Campylobacterales</taxon>
        <taxon>Helicobacteraceae</taxon>
        <taxon>Helicobacter</taxon>
    </lineage>
</organism>
<reference evidence="1 2" key="1">
    <citation type="submission" date="2018-06" db="EMBL/GenBank/DDBJ databases">
        <authorList>
            <consortium name="Pathogen Informatics"/>
            <person name="Doyle S."/>
        </authorList>
    </citation>
    <scope>NUCLEOTIDE SEQUENCE [LARGE SCALE GENOMIC DNA]</scope>
    <source>
        <strain evidence="1 2">NCTC12410</strain>
    </source>
</reference>
<sequence>MLSLLKELLKFLWSHPSSCAKLGKLIYDLSDDFPKLKSSNTEQKVDSSVAIAQKILDFAKSDPQALQDSVQAIESLLARYRTDPSFREKIINLASKKS</sequence>
<dbReference type="EMBL" id="UGHV01000001">
    <property type="protein sequence ID" value="STO97431.1"/>
    <property type="molecule type" value="Genomic_DNA"/>
</dbReference>
<dbReference type="AlphaFoldDB" id="A0A377J4N9"/>
<accession>A0A377J4N9</accession>
<protein>
    <submittedName>
        <fullName evidence="1">Uncharacterized protein</fullName>
    </submittedName>
</protein>
<name>A0A377J4N9_9HELI</name>
<gene>
    <name evidence="1" type="ORF">NCTC12410_01262</name>
</gene>